<evidence type="ECO:0000313" key="3">
    <source>
        <dbReference type="Proteomes" id="UP000824219"/>
    </source>
</evidence>
<dbReference type="Pfam" id="PF00515">
    <property type="entry name" value="TPR_1"/>
    <property type="match status" value="1"/>
</dbReference>
<sequence>MEDEKEVLDRQTVLNEANEEFKNKHYERAEELYTEFINICMTSGQCSSTDLAIAYNNRGQVKYFRVDFYEAMDDYSAAIKVSKHLEVPYYNRGLILYRLGFFKDAEVDFKKALEINADFEDAKLSLRQTILDSEEKIKRGY</sequence>
<evidence type="ECO:0008006" key="4">
    <source>
        <dbReference type="Google" id="ProtNLM"/>
    </source>
</evidence>
<protein>
    <recommendedName>
        <fullName evidence="4">Tetratricopeptide repeat protein 32</fullName>
    </recommendedName>
</protein>
<gene>
    <name evidence="2" type="ORF">KOW79_019890</name>
</gene>
<keyword evidence="1" id="KW-0802">TPR repeat</keyword>
<dbReference type="PANTHER" id="PTHR47059:SF1">
    <property type="entry name" value="TETRATRICOPEPTIDE REPEAT PROTEIN 32"/>
    <property type="match status" value="1"/>
</dbReference>
<dbReference type="InterPro" id="IPR019734">
    <property type="entry name" value="TPR_rpt"/>
</dbReference>
<comment type="caution">
    <text evidence="2">The sequence shown here is derived from an EMBL/GenBank/DDBJ whole genome shotgun (WGS) entry which is preliminary data.</text>
</comment>
<dbReference type="SMART" id="SM00028">
    <property type="entry name" value="TPR"/>
    <property type="match status" value="2"/>
</dbReference>
<evidence type="ECO:0000313" key="2">
    <source>
        <dbReference type="EMBL" id="KAG7316349.1"/>
    </source>
</evidence>
<reference evidence="2 3" key="1">
    <citation type="submission" date="2021-06" db="EMBL/GenBank/DDBJ databases">
        <title>Chromosome-level genome assembly of the red-tail catfish (Hemibagrus wyckioides).</title>
        <authorList>
            <person name="Shao F."/>
        </authorList>
    </citation>
    <scope>NUCLEOTIDE SEQUENCE [LARGE SCALE GENOMIC DNA]</scope>
    <source>
        <strain evidence="2">EC202008001</strain>
        <tissue evidence="2">Blood</tissue>
    </source>
</reference>
<dbReference type="PANTHER" id="PTHR47059">
    <property type="entry name" value="TETRATRICOPEPTIDE REPEAT PROTEIN 32"/>
    <property type="match status" value="1"/>
</dbReference>
<organism evidence="2 3">
    <name type="scientific">Hemibagrus wyckioides</name>
    <dbReference type="NCBI Taxonomy" id="337641"/>
    <lineage>
        <taxon>Eukaryota</taxon>
        <taxon>Metazoa</taxon>
        <taxon>Chordata</taxon>
        <taxon>Craniata</taxon>
        <taxon>Vertebrata</taxon>
        <taxon>Euteleostomi</taxon>
        <taxon>Actinopterygii</taxon>
        <taxon>Neopterygii</taxon>
        <taxon>Teleostei</taxon>
        <taxon>Ostariophysi</taxon>
        <taxon>Siluriformes</taxon>
        <taxon>Bagridae</taxon>
        <taxon>Hemibagrus</taxon>
    </lineage>
</organism>
<name>A0A9D3N7V0_9TELE</name>
<accession>A0A9D3N7V0</accession>
<dbReference type="PROSITE" id="PS50005">
    <property type="entry name" value="TPR"/>
    <property type="match status" value="1"/>
</dbReference>
<dbReference type="SUPFAM" id="SSF48452">
    <property type="entry name" value="TPR-like"/>
    <property type="match status" value="1"/>
</dbReference>
<keyword evidence="3" id="KW-1185">Reference proteome</keyword>
<evidence type="ECO:0000256" key="1">
    <source>
        <dbReference type="PROSITE-ProRule" id="PRU00339"/>
    </source>
</evidence>
<dbReference type="EMBL" id="JAHKSW010000025">
    <property type="protein sequence ID" value="KAG7316349.1"/>
    <property type="molecule type" value="Genomic_DNA"/>
</dbReference>
<dbReference type="AlphaFoldDB" id="A0A9D3N7V0"/>
<feature type="repeat" description="TPR" evidence="1">
    <location>
        <begin position="86"/>
        <end position="119"/>
    </location>
</feature>
<dbReference type="Proteomes" id="UP000824219">
    <property type="component" value="Linkage Group LG25"/>
</dbReference>
<dbReference type="InterPro" id="IPR011990">
    <property type="entry name" value="TPR-like_helical_dom_sf"/>
</dbReference>
<dbReference type="Gene3D" id="1.25.40.10">
    <property type="entry name" value="Tetratricopeptide repeat domain"/>
    <property type="match status" value="1"/>
</dbReference>
<proteinExistence type="predicted"/>
<dbReference type="OrthoDB" id="2017782at2759"/>